<gene>
    <name evidence="1" type="ordered locus">Galf_0173</name>
</gene>
<organism evidence="1 2">
    <name type="scientific">Gallionella capsiferriformans (strain ES-2)</name>
    <name type="common">Gallionella ferruginea capsiferriformans (strain ES-2)</name>
    <dbReference type="NCBI Taxonomy" id="395494"/>
    <lineage>
        <taxon>Bacteria</taxon>
        <taxon>Pseudomonadati</taxon>
        <taxon>Pseudomonadota</taxon>
        <taxon>Betaproteobacteria</taxon>
        <taxon>Nitrosomonadales</taxon>
        <taxon>Gallionellaceae</taxon>
        <taxon>Gallionella</taxon>
    </lineage>
</organism>
<evidence type="ECO:0000313" key="2">
    <source>
        <dbReference type="Proteomes" id="UP000001235"/>
    </source>
</evidence>
<dbReference type="HOGENOM" id="CLU_1746995_0_0_4"/>
<protein>
    <submittedName>
        <fullName evidence="1">Uncharacterized protein</fullName>
    </submittedName>
</protein>
<dbReference type="EMBL" id="CP002159">
    <property type="protein sequence ID" value="ADL54218.1"/>
    <property type="molecule type" value="Genomic_DNA"/>
</dbReference>
<proteinExistence type="predicted"/>
<keyword evidence="2" id="KW-1185">Reference proteome</keyword>
<dbReference type="Proteomes" id="UP000001235">
    <property type="component" value="Chromosome"/>
</dbReference>
<name>D9SIG1_GALCS</name>
<accession>D9SIG1</accession>
<dbReference type="KEGG" id="gca:Galf_0173"/>
<evidence type="ECO:0000313" key="1">
    <source>
        <dbReference type="EMBL" id="ADL54218.1"/>
    </source>
</evidence>
<dbReference type="RefSeq" id="WP_013292161.1">
    <property type="nucleotide sequence ID" value="NC_014394.1"/>
</dbReference>
<reference evidence="1 2" key="1">
    <citation type="submission" date="2010-08" db="EMBL/GenBank/DDBJ databases">
        <title>Complete sequence of Gallionella capsiferriformans ES-2.</title>
        <authorList>
            <consortium name="US DOE Joint Genome Institute"/>
            <person name="Lucas S."/>
            <person name="Copeland A."/>
            <person name="Lapidus A."/>
            <person name="Cheng J.-F."/>
            <person name="Bruce D."/>
            <person name="Goodwin L."/>
            <person name="Pitluck S."/>
            <person name="Chertkov O."/>
            <person name="Davenport K.W."/>
            <person name="Detter J.C."/>
            <person name="Han C."/>
            <person name="Tapia R."/>
            <person name="Land M."/>
            <person name="Hauser L."/>
            <person name="Chang Y.-J."/>
            <person name="Jeffries C."/>
            <person name="Kyrpides N."/>
            <person name="Ivanova N."/>
            <person name="Mikhailova N."/>
            <person name="Shelobolina E.S."/>
            <person name="Picardal F."/>
            <person name="Roden E."/>
            <person name="Emerson D."/>
            <person name="Woyke T."/>
        </authorList>
    </citation>
    <scope>NUCLEOTIDE SEQUENCE [LARGE SCALE GENOMIC DNA]</scope>
    <source>
        <strain evidence="1 2">ES-2</strain>
    </source>
</reference>
<dbReference type="STRING" id="395494.Galf_0173"/>
<sequence length="149" mass="14788">MTNISGLSSSNIAAYSAPAQKPSAVSSAATSASPSTVSLLNSSTSSTPLTYNATGQLNASTQSTTNAMQAAQNAMLATQNALTQTLDSLMSGSQSGASTIDMFGNTTDTNDPLAANTPAATSGGITAQAAQSAYLATQNIVTQSLNSIK</sequence>
<dbReference type="AlphaFoldDB" id="D9SIG1"/>